<gene>
    <name evidence="2" type="ORF">LNINA_LOCUS1787</name>
</gene>
<sequence>MEDKKTFVKRPDVLRKLNAENLHLIERGLLGDLPDRFKTPVIPVRGDCKDLVVSKPQGFLSSCLPVPVLDSPCSEKASYSDEERFAPLKKTFSFRERITKMNFFSKDRSPEKPKWKTIIEEHKTHANFKSDITKALKYEKFEHDCKSHKRFWFFRNKELVEKRAKSGRPSYKRSKSFEFLPRAAEDSEDEIEGKKKLSKIQSYAFGSSDTIIDSWCSNESLDQLANVYYDKIDTVHLTSIREIPQDSDQFSSTSATSSSGLVVNIMKSDSVQDLLDEFDKTVDMFSENYLSDCEPYTKSSNALSVKERRKSSSFSTLPSPKIVQMTKINKVDDGFKSELAKMLLERQVSSVSDRSVRRGSVTDWFVLEENKPTQELAEAPVESDKYKRAQKKPMQRVRRISSTKYVRTTSDYRVWVVVTWAGNRKGKLRPYKILKKDPEYQEAFKNFGNNELIENLNYQQNIFNIIQRFICNVYNVPNVIDVDGARLQIFIDSYTVSDVNEAFDRKKLRNFDASNLPPCKSELLQQFLRANYVCTIWNNAHLKNPTTYQPDNNGWVLKDDKYQFKWFEGDQLPSYVSDSLKTQSETDEEGDVEDDHAIDWSSSDEENENIDDNA</sequence>
<protein>
    <submittedName>
        <fullName evidence="2">Uncharacterized protein</fullName>
    </submittedName>
</protein>
<reference evidence="2 3" key="1">
    <citation type="submission" date="2023-11" db="EMBL/GenBank/DDBJ databases">
        <authorList>
            <person name="Okamura Y."/>
        </authorList>
    </citation>
    <scope>NUCLEOTIDE SEQUENCE [LARGE SCALE GENOMIC DNA]</scope>
</reference>
<keyword evidence="3" id="KW-1185">Reference proteome</keyword>
<proteinExistence type="predicted"/>
<comment type="caution">
    <text evidence="2">The sequence shown here is derived from an EMBL/GenBank/DDBJ whole genome shotgun (WGS) entry which is preliminary data.</text>
</comment>
<dbReference type="AlphaFoldDB" id="A0AAV1J0E2"/>
<evidence type="ECO:0000313" key="2">
    <source>
        <dbReference type="EMBL" id="CAK1541835.1"/>
    </source>
</evidence>
<name>A0AAV1J0E2_9NEOP</name>
<feature type="region of interest" description="Disordered" evidence="1">
    <location>
        <begin position="577"/>
        <end position="614"/>
    </location>
</feature>
<dbReference type="EMBL" id="CAVLEF010000002">
    <property type="protein sequence ID" value="CAK1541835.1"/>
    <property type="molecule type" value="Genomic_DNA"/>
</dbReference>
<feature type="compositionally biased region" description="Acidic residues" evidence="1">
    <location>
        <begin position="585"/>
        <end position="614"/>
    </location>
</feature>
<evidence type="ECO:0000313" key="3">
    <source>
        <dbReference type="Proteomes" id="UP001497472"/>
    </source>
</evidence>
<dbReference type="Proteomes" id="UP001497472">
    <property type="component" value="Unassembled WGS sequence"/>
</dbReference>
<organism evidence="2 3">
    <name type="scientific">Leptosia nina</name>
    <dbReference type="NCBI Taxonomy" id="320188"/>
    <lineage>
        <taxon>Eukaryota</taxon>
        <taxon>Metazoa</taxon>
        <taxon>Ecdysozoa</taxon>
        <taxon>Arthropoda</taxon>
        <taxon>Hexapoda</taxon>
        <taxon>Insecta</taxon>
        <taxon>Pterygota</taxon>
        <taxon>Neoptera</taxon>
        <taxon>Endopterygota</taxon>
        <taxon>Lepidoptera</taxon>
        <taxon>Glossata</taxon>
        <taxon>Ditrysia</taxon>
        <taxon>Papilionoidea</taxon>
        <taxon>Pieridae</taxon>
        <taxon>Pierinae</taxon>
        <taxon>Leptosia</taxon>
    </lineage>
</organism>
<evidence type="ECO:0000256" key="1">
    <source>
        <dbReference type="SAM" id="MobiDB-lite"/>
    </source>
</evidence>
<accession>A0AAV1J0E2</accession>